<keyword evidence="1" id="KW-0328">Glycosyltransferase</keyword>
<accession>A0AAP4EYV0</accession>
<name>A0AAP4EYV0_9FIRM</name>
<dbReference type="SUPFAM" id="SSF53271">
    <property type="entry name" value="PRTase-like"/>
    <property type="match status" value="1"/>
</dbReference>
<comment type="caution">
    <text evidence="1">The sequence shown here is derived from an EMBL/GenBank/DDBJ whole genome shotgun (WGS) entry which is preliminary data.</text>
</comment>
<sequence>MFEIEKNSRVNELIAITKSNSGISGPSLAKAHMELGELLAEKFLELDPEDTTIVAMLRGGLFFAEGMYFKLGCKFQTYDPKKDTFVRPKTKNVILVDSVINTGKTIMAILEPDMMVASCVINQKAVSLFDKQLYTIRVSENSFVGAEVLQQKGDKGPDTTMRLFNLI</sequence>
<reference evidence="1 2" key="1">
    <citation type="submission" date="2023-05" db="EMBL/GenBank/DDBJ databases">
        <title>[ruminococcus] sp. nov., isolated from a pig farm feces dump.</title>
        <authorList>
            <person name="Chang Y.-H."/>
        </authorList>
    </citation>
    <scope>NUCLEOTIDE SEQUENCE [LARGE SCALE GENOMIC DNA]</scope>
    <source>
        <strain evidence="1 2">YH-rum2234</strain>
    </source>
</reference>
<dbReference type="GO" id="GO:0016757">
    <property type="term" value="F:glycosyltransferase activity"/>
    <property type="evidence" value="ECO:0007669"/>
    <property type="project" value="UniProtKB-KW"/>
</dbReference>
<dbReference type="InterPro" id="IPR029057">
    <property type="entry name" value="PRTase-like"/>
</dbReference>
<dbReference type="RefSeq" id="WP_283229552.1">
    <property type="nucleotide sequence ID" value="NZ_JASGBQ010000001.1"/>
</dbReference>
<dbReference type="CDD" id="cd06223">
    <property type="entry name" value="PRTases_typeI"/>
    <property type="match status" value="1"/>
</dbReference>
<dbReference type="InterPro" id="IPR000836">
    <property type="entry name" value="PRTase_dom"/>
</dbReference>
<keyword evidence="2" id="KW-1185">Reference proteome</keyword>
<proteinExistence type="predicted"/>
<dbReference type="Proteomes" id="UP001300383">
    <property type="component" value="Unassembled WGS sequence"/>
</dbReference>
<dbReference type="EMBL" id="JASGBQ010000001">
    <property type="protein sequence ID" value="MDI9241045.1"/>
    <property type="molecule type" value="Genomic_DNA"/>
</dbReference>
<protein>
    <submittedName>
        <fullName evidence="1">Phosphoribosyltransferase</fullName>
    </submittedName>
</protein>
<evidence type="ECO:0000313" key="2">
    <source>
        <dbReference type="Proteomes" id="UP001300383"/>
    </source>
</evidence>
<gene>
    <name evidence="1" type="ORF">QJ036_00950</name>
</gene>
<organism evidence="1 2">
    <name type="scientific">Fusibacillus kribbianus</name>
    <dbReference type="NCBI Taxonomy" id="3044208"/>
    <lineage>
        <taxon>Bacteria</taxon>
        <taxon>Bacillati</taxon>
        <taxon>Bacillota</taxon>
        <taxon>Clostridia</taxon>
        <taxon>Lachnospirales</taxon>
        <taxon>Lachnospiraceae</taxon>
        <taxon>Fusibacillus</taxon>
    </lineage>
</organism>
<keyword evidence="1" id="KW-0808">Transferase</keyword>
<evidence type="ECO:0000313" key="1">
    <source>
        <dbReference type="EMBL" id="MDI9241045.1"/>
    </source>
</evidence>
<dbReference type="Gene3D" id="3.40.50.2020">
    <property type="match status" value="1"/>
</dbReference>
<dbReference type="AlphaFoldDB" id="A0AAP4EYV0"/>